<dbReference type="InterPro" id="IPR001895">
    <property type="entry name" value="RASGEF_cat_dom"/>
</dbReference>
<dbReference type="InterPro" id="IPR002110">
    <property type="entry name" value="Ankyrin_rpt"/>
</dbReference>
<dbReference type="FunFam" id="3.20.20.190:FF:000039">
    <property type="entry name" value="Phosphoinositide phospholipase C"/>
    <property type="match status" value="1"/>
</dbReference>
<dbReference type="GO" id="GO:0046488">
    <property type="term" value="P:phosphatidylinositol metabolic process"/>
    <property type="evidence" value="ECO:0000318"/>
    <property type="project" value="GO_Central"/>
</dbReference>
<dbReference type="Gene3D" id="3.10.20.90">
    <property type="entry name" value="Phosphatidylinositol 3-kinase Catalytic Subunit, Chain A, domain 1"/>
    <property type="match status" value="2"/>
</dbReference>
<dbReference type="GO" id="GO:0005085">
    <property type="term" value="F:guanyl-nucleotide exchange factor activity"/>
    <property type="evidence" value="ECO:0007669"/>
    <property type="project" value="InterPro"/>
</dbReference>
<feature type="compositionally biased region" description="Acidic residues" evidence="7">
    <location>
        <begin position="2849"/>
        <end position="2872"/>
    </location>
</feature>
<evidence type="ECO:0000313" key="8">
    <source>
        <dbReference type="EnsemblMetazoa" id="PPA20688.1"/>
    </source>
</evidence>
<feature type="region of interest" description="Disordered" evidence="7">
    <location>
        <begin position="786"/>
        <end position="809"/>
    </location>
</feature>
<dbReference type="PRINTS" id="PR00390">
    <property type="entry name" value="PHPHLIPASEC"/>
</dbReference>
<dbReference type="InterPro" id="IPR036964">
    <property type="entry name" value="RASGEF_cat_dom_sf"/>
</dbReference>
<feature type="compositionally biased region" description="Low complexity" evidence="7">
    <location>
        <begin position="41"/>
        <end position="54"/>
    </location>
</feature>
<dbReference type="EC" id="3.1.4.11" evidence="1 6"/>
<protein>
    <recommendedName>
        <fullName evidence="1 6">Phosphoinositide phospholipase C</fullName>
        <ecNumber evidence="1 6">3.1.4.11</ecNumber>
    </recommendedName>
</protein>
<feature type="compositionally biased region" description="Polar residues" evidence="7">
    <location>
        <begin position="57"/>
        <end position="68"/>
    </location>
</feature>
<dbReference type="InterPro" id="IPR023578">
    <property type="entry name" value="Ras_GEF_dom_sf"/>
</dbReference>
<dbReference type="GO" id="GO:0016042">
    <property type="term" value="P:lipid catabolic process"/>
    <property type="evidence" value="ECO:0007669"/>
    <property type="project" value="UniProtKB-KW"/>
</dbReference>
<dbReference type="PROSITE" id="PS50004">
    <property type="entry name" value="C2"/>
    <property type="match status" value="1"/>
</dbReference>
<evidence type="ECO:0000256" key="4">
    <source>
        <dbReference type="ARBA" id="ARBA00023098"/>
    </source>
</evidence>
<dbReference type="InterPro" id="IPR000008">
    <property type="entry name" value="C2_dom"/>
</dbReference>
<evidence type="ECO:0000256" key="5">
    <source>
        <dbReference type="ARBA" id="ARBA00023224"/>
    </source>
</evidence>
<dbReference type="InterPro" id="IPR000159">
    <property type="entry name" value="RA_dom"/>
</dbReference>
<feature type="compositionally biased region" description="Low complexity" evidence="7">
    <location>
        <begin position="2345"/>
        <end position="2370"/>
    </location>
</feature>
<dbReference type="Gene3D" id="1.25.40.20">
    <property type="entry name" value="Ankyrin repeat-containing domain"/>
    <property type="match status" value="1"/>
</dbReference>
<feature type="compositionally biased region" description="Polar residues" evidence="7">
    <location>
        <begin position="2522"/>
        <end position="2531"/>
    </location>
</feature>
<dbReference type="InterPro" id="IPR019749">
    <property type="entry name" value="Band_41_domain"/>
</dbReference>
<comment type="catalytic activity">
    <reaction evidence="6">
        <text>a 1,2-diacyl-sn-glycero-3-phospho-(1D-myo-inositol-4,5-bisphosphate) + H2O = 1D-myo-inositol 1,4,5-trisphosphate + a 1,2-diacyl-sn-glycerol + H(+)</text>
        <dbReference type="Rhea" id="RHEA:33179"/>
        <dbReference type="ChEBI" id="CHEBI:15377"/>
        <dbReference type="ChEBI" id="CHEBI:15378"/>
        <dbReference type="ChEBI" id="CHEBI:17815"/>
        <dbReference type="ChEBI" id="CHEBI:58456"/>
        <dbReference type="ChEBI" id="CHEBI:203600"/>
        <dbReference type="EC" id="3.1.4.11"/>
    </reaction>
</comment>
<dbReference type="InterPro" id="IPR001192">
    <property type="entry name" value="PI-PLC_fam"/>
</dbReference>
<dbReference type="Gene3D" id="1.10.840.10">
    <property type="entry name" value="Ras guanine-nucleotide exchange factors catalytic domain"/>
    <property type="match status" value="1"/>
</dbReference>
<dbReference type="Pfam" id="PF00168">
    <property type="entry name" value="C2"/>
    <property type="match status" value="1"/>
</dbReference>
<feature type="region of interest" description="Disordered" evidence="7">
    <location>
        <begin position="360"/>
        <end position="392"/>
    </location>
</feature>
<evidence type="ECO:0000256" key="7">
    <source>
        <dbReference type="SAM" id="MobiDB-lite"/>
    </source>
</evidence>
<evidence type="ECO:0000313" key="9">
    <source>
        <dbReference type="Proteomes" id="UP000005239"/>
    </source>
</evidence>
<dbReference type="Pfam" id="PF09279">
    <property type="entry name" value="EF-hand_like"/>
    <property type="match status" value="1"/>
</dbReference>
<dbReference type="GO" id="GO:0007186">
    <property type="term" value="P:G protein-coupled receptor signaling pathway"/>
    <property type="evidence" value="ECO:0000318"/>
    <property type="project" value="GO_Central"/>
</dbReference>
<feature type="compositionally biased region" description="Basic and acidic residues" evidence="7">
    <location>
        <begin position="2909"/>
        <end position="2923"/>
    </location>
</feature>
<dbReference type="Pfam" id="PF00387">
    <property type="entry name" value="PI-PLC-Y"/>
    <property type="match status" value="1"/>
</dbReference>
<dbReference type="SMART" id="SM00149">
    <property type="entry name" value="PLCYc"/>
    <property type="match status" value="1"/>
</dbReference>
<feature type="region of interest" description="Disordered" evidence="7">
    <location>
        <begin position="37"/>
        <end position="68"/>
    </location>
</feature>
<dbReference type="GO" id="GO:0051209">
    <property type="term" value="P:release of sequestered calcium ion into cytosol"/>
    <property type="evidence" value="ECO:0000318"/>
    <property type="project" value="GO_Central"/>
</dbReference>
<evidence type="ECO:0000256" key="1">
    <source>
        <dbReference type="ARBA" id="ARBA00012368"/>
    </source>
</evidence>
<dbReference type="Proteomes" id="UP000005239">
    <property type="component" value="Unassembled WGS sequence"/>
</dbReference>
<feature type="region of interest" description="Disordered" evidence="7">
    <location>
        <begin position="2298"/>
        <end position="2321"/>
    </location>
</feature>
<dbReference type="SMART" id="SM00295">
    <property type="entry name" value="B41"/>
    <property type="match status" value="1"/>
</dbReference>
<dbReference type="InterPro" id="IPR001711">
    <property type="entry name" value="PLipase_C_Pinositol-sp_Y"/>
</dbReference>
<keyword evidence="4 6" id="KW-0443">Lipid metabolism</keyword>
<sequence>MTSSRDSSMETSDRYSFGYNSELSNVESSICTAKRLRQRLQRQQSGQSGLSGRRYTGESSECSSLVGTPTDTGRSFTFTTARQVLRDERKPSVTQNLSEMMLEAIHFDDLSLVERLLQQHANKPLSTSPSIGQFYFPRTLRVVRTPLPNSPNDVTEISIGDQTRAVLCPLTLEEGQYQGSTCAVMNTLHMAVAHKQKEIVELLLKNGYDPNSPAQCHCKGNCTATGNIPLTAIMPRLSTHSVAPEMCSTCTQLRVISIVDQTPLGVAVRSQSSELISLLIAYGADVNQVADDDGNTPLMLAVRDSPISWQCLHTLIFFGAHEWYKEAACSEDKAELKVNTKEIKKDPNWVRLQVDNLSQGERSMNKAPLSPKPSAAPSMSTTSMLETSSAKETARRKSLISLQLRQKAKAPKELIDTITWQQAWELLKKMASNPECIETIQARFGKKFFQQIEGMGSSIDRDTFDGHLGGLMHRLIQTAVTQYEQSTPTYKKSNKLSLISLLSVLTTFSYQFLARTGTLRQFSALNTLNKIIDTSLVYDLIAAPDISFHSSRILNRSHAFENEESRSPAFDGNAQFDQTSTVDHVFVYGANFKCCQHCTQILVARLLLFLSHIRRFRAKLSERQQLKLIVQLLESTLEPQLLCLVLQSLALVALDSSTHEAFIDVQIDDALIQMLLPSDDWYYTRHSTKFGNFVKYHAARILVYVGMGDRVGSRVNLFSMHAGMESSFADKKTAYPNEDEYICETCSTPRSTHTFSKSALSVEGFLKKLLDEMLKQNQHISMLSEPIKEESPGGGSPPPPLEISTSGNNTSLLTPAAISVTPSSVVSTSPGSSSLMAPAPISTLTVSNTPIANASSSGLAQSSPAPTTMSALSVPCGGRDKSNTIQHELLRAEQMTKQSFQLLISLENIEMHLSKLGLVLDSVLLLRLLLHKLSWDLALVSKKRNVTSDQMHKHIHDPRAHSSQSLGGNIRRVFQKKTEIDWEIFRGCVKSKSFDRRDETRNSKNFLRVNQGSRQSKRVHLRRSSSVEILRPKRLSSGAKDLKNKDRRKRLGTDTSSGSNRSKKTNSSSSSVQKHLPRYIQSLFRGRMGTDPCKRHSRRDSSPESNTSGSDAVLEFTRRLQNYPLTRREALRLSYKNAGQQDSNGETKARAMGYSFLPELEINGASPPSHFRSPMPGSIDETATGHCTMFVDRRPSSPQAIPGLPLIEIRRPSALSQFEFGYFVNSPELTESSMGGWSSRASSVMSRRSSRSSVGLRLSTFSAGTSIASDNSGPFLFSFVLRKRASTIGTRIPLPRRAISRSSGDSLRVPERESPILLTMSEMSPDFQCIRQLVLNMLNVYTRKNSNVISTMKETADVLRQILNSPQHPTVKNWCAEIVRVVQLHVQFQEPEVLEPGAETTDHVNDEYLDFQDQVISGSLPCPKEEAAYLASIQLCVEEQWPSNKRTQTIRRHLLKGQFGRIRDLAQKIMVTPWEVDQTLYCTPARAGEERPVRTVDALSRKSSVAPVREERTSNRSAALLRCIANTEALMSAEMQANCLPVDLRGDRRTIKLVKERKRKLFHSQVYESEVGMKRLYIQTVKKLAAYGCKVFQVKELLHGRTLRKASTYILKMTLRLLCLSSVSLCLLDGSTKLVLKRQHASTLQQWRVGGGVSKHQLLLEFRGTKWQLIAPSYNALKSISMTLWEIMQNSASAVVQKTLNAPMQRRSLGETASNSSRSASTISSLSTATGLQLSLTEYQLFYSIQPMDYVRYVSCDLTSVPVIDNPSPVRSLVKRLSEVSSWITHVIVSQPTHDDRKIALSAIMRIVETCWNIGWETILEYQPTINLGNFNGAVEILMGLKSEKLRPFWLSLRQEEKAHFEQMCDILLPAHQALPSTEYMNAVGRALRMPQCHLVPFFGLFLRDLYAIVNDMPNIVVIGQEGQKEKLEYLNDANGEDHFSSRIGVGGLLNADKINLVAIVLDNLEAFHRHSRNMIKHMDTLAAAEKNETDDDTMKELKLEGFEPVVTVKDMAHGVTLIPLDSHKFDLDVIQRLLHGTTVIHYDPDSGRSVLCKLRLDPSCAVISWKKICYASMRDPKASHYKIIFGWQNDRFNSNIIQDGTAPKGTSMAQQQFAGETGRQGTTTLQSKMLGSTGICLEEGEIKLTTVKSVEPVDSYDLDIEAIYRRHSVEEMSVPVCCWRVSYGQLISDNDFLYFLAPAQIAQLWTTGLKKASWQVVLCLEVQMNYPDRRMLWLKMLYLQLYKESLADHSSSIGHDGLIRLVGPRPYDALSSFGGKMDTWRGFGMHLSEWIDGGGPSTITSSTMRNAEIGSSTDLGGTRNRFKLKNFKNVMKNKLRGASRDQSRSQSPQPQSPLVRPPSIKSQMSSQSGPPGPNSPGYLLKPRGDTAMSDNGDVDSIYTPRSRTPTSSSYGGDLKTRPRTPTSSSYGGRSVGGRSTKSWRSRGGETPNSGSMSSSGQVSGLNGPSGKEFQEKPLTLLEFAELYRLFYTRMRKDLRDLFNDSLNLNQSSMSTKREREKHSPRMQSRIDSTSSPIGPEFLSNDFLTRNTQVAATYIGEKQVKIYNALAVACVSRLIGGGGIDTSRSAVFTASTLKNFVCTQQMEIIDEQQALQIIMDHEPDAIFRQKGQMTFEGFSRWICDPCNFAFVPETIKMDESTLHHPLSYYYINSSHNTYLTGHQLKGESSAEMYRQVLLTGCRCVELDCWDGDDGLPLIYHGHTFTSKIGFRQVVEIIKKSAFVVSDLPVILSIENHCSLQQQARMAQMFKTVLGDLLVTSFLFEADYSDCPHLPSPFQLKRKILIKNKKMVVEPSHGLSSVASSATIRREEANALRRKQSRNSYESRCSSTADDVEEDDLDEFLDDEEIEEDEADVEHDRTEADSPKVAHKRSGGAKNTYGDKKKTSSTTKSDSPDMRQKQEKDKLPKVAMGIQSALILQLPPSFENMKTTDDEHTTAKRKVQSNFGLAPELSDIVIYLQANKFKGFASVYDGHMKHEGDYIPSSSLSSRTRTSSNLLSASSSPRRGKSGSHLGSELDVSGFSRANSSATCYQVTSLNEAAARKLCRKHPFKSITYCKEHVVRTYPGAMRIDSSNFNPIHYWAYGMQMVALNFQTQDVMMAVNAAMFEQSGNCGYTLKPRLLWDDSHALYKKFNPLNKELTTHSALLMNLWVMSGQHVCATNNQANVYVEIEVIGVPADSFKDKTKPSQRNAVNPLWNHHVQIRIAFVEMAFLRLAICDSAQNGRVIYQRVVPVKCLRPGYRHLPLRTPSNQPMDSATLFIRTKFEQEEHIYLHDEDSTMHSNVEHPLSYLNDTTIRTSPPLKRQIFVLRINGLTNDDSVTVVNAESSSSVHVIIKTALVNAGKANENAEDYFLIEELVVTDGVLNPDELPEQRILPPQEPIMDAVACWNGKARRFVVRKKGSDPSSRAWISSIIKSGGSSSIQPPSQPLPIERRLDQHQKSQSSTQIHTRSLDTEACSAQTDLLDTPGMHPRTHSMAETFLVCVHNFLQVSDDQPYAILRASVSSTATDIIRQVFLKARRPDADETDFVLVEEIGEEENSMRGGSSSLSSSGGVLGALREPLSLTRKRSNEMSVKTGVPLKTVTRVLRPDENVYKAQTKWKQFGRFVLENRKDTYTSALEKDPKKDASTKETARKISLASVRSMGFPRRISRFGKSLTMDGQSKEK</sequence>
<feature type="region of interest" description="Disordered" evidence="7">
    <location>
        <begin position="2998"/>
        <end position="3030"/>
    </location>
</feature>
<feature type="compositionally biased region" description="Basic and acidic residues" evidence="7">
    <location>
        <begin position="2873"/>
        <end position="2883"/>
    </location>
</feature>
<reference evidence="9" key="1">
    <citation type="journal article" date="2008" name="Nat. Genet.">
        <title>The Pristionchus pacificus genome provides a unique perspective on nematode lifestyle and parasitism.</title>
        <authorList>
            <person name="Dieterich C."/>
            <person name="Clifton S.W."/>
            <person name="Schuster L.N."/>
            <person name="Chinwalla A."/>
            <person name="Delehaunty K."/>
            <person name="Dinkelacker I."/>
            <person name="Fulton L."/>
            <person name="Fulton R."/>
            <person name="Godfrey J."/>
            <person name="Minx P."/>
            <person name="Mitreva M."/>
            <person name="Roeseler W."/>
            <person name="Tian H."/>
            <person name="Witte H."/>
            <person name="Yang S.P."/>
            <person name="Wilson R.K."/>
            <person name="Sommer R.J."/>
        </authorList>
    </citation>
    <scope>NUCLEOTIDE SEQUENCE [LARGE SCALE GENOMIC DNA]</scope>
    <source>
        <strain evidence="9">PS312</strain>
    </source>
</reference>
<dbReference type="Pfam" id="PF00788">
    <property type="entry name" value="RA"/>
    <property type="match status" value="1"/>
</dbReference>
<dbReference type="SMART" id="SM00148">
    <property type="entry name" value="PLCXc"/>
    <property type="match status" value="1"/>
</dbReference>
<dbReference type="FunFam" id="3.10.20.90:FF:000238">
    <property type="entry name" value="Phosphoinositide phospholipase C"/>
    <property type="match status" value="1"/>
</dbReference>
<evidence type="ECO:0000256" key="6">
    <source>
        <dbReference type="RuleBase" id="RU361133"/>
    </source>
</evidence>
<dbReference type="InterPro" id="IPR029071">
    <property type="entry name" value="Ubiquitin-like_domsf"/>
</dbReference>
<feature type="region of interest" description="Disordered" evidence="7">
    <location>
        <begin position="2336"/>
        <end position="2468"/>
    </location>
</feature>
<accession>A0A8R1YFS6</accession>
<dbReference type="InterPro" id="IPR015359">
    <property type="entry name" value="PLC_EF-hand-like"/>
</dbReference>
<dbReference type="SUPFAM" id="SSF48366">
    <property type="entry name" value="Ras GEF"/>
    <property type="match status" value="1"/>
</dbReference>
<dbReference type="GO" id="GO:0007265">
    <property type="term" value="P:Ras protein signal transduction"/>
    <property type="evidence" value="ECO:0000318"/>
    <property type="project" value="GO_Central"/>
</dbReference>
<keyword evidence="3 6" id="KW-0442">Lipid degradation</keyword>
<dbReference type="SMART" id="SM00239">
    <property type="entry name" value="C2"/>
    <property type="match status" value="1"/>
</dbReference>
<dbReference type="InterPro" id="IPR017946">
    <property type="entry name" value="PLC-like_Pdiesterase_TIM-brl"/>
</dbReference>
<dbReference type="Gene3D" id="3.20.20.190">
    <property type="entry name" value="Phosphatidylinositol (PI) phosphodiesterase"/>
    <property type="match status" value="1"/>
</dbReference>
<dbReference type="InterPro" id="IPR035892">
    <property type="entry name" value="C2_domain_sf"/>
</dbReference>
<reference evidence="8" key="2">
    <citation type="submission" date="2022-06" db="UniProtKB">
        <authorList>
            <consortium name="EnsemblMetazoa"/>
        </authorList>
    </citation>
    <scope>IDENTIFICATION</scope>
    <source>
        <strain evidence="8">PS312</strain>
    </source>
</reference>
<feature type="compositionally biased region" description="Low complexity" evidence="7">
    <location>
        <begin position="2424"/>
        <end position="2436"/>
    </location>
</feature>
<dbReference type="GO" id="GO:0048015">
    <property type="term" value="P:phosphatidylinositol-mediated signaling"/>
    <property type="evidence" value="ECO:0000318"/>
    <property type="project" value="GO_Central"/>
</dbReference>
<feature type="region of interest" description="Disordered" evidence="7">
    <location>
        <begin position="1005"/>
        <end position="1115"/>
    </location>
</feature>
<dbReference type="Gene3D" id="1.10.238.10">
    <property type="entry name" value="EF-hand"/>
    <property type="match status" value="1"/>
</dbReference>
<feature type="region of interest" description="Disordered" evidence="7">
    <location>
        <begin position="854"/>
        <end position="878"/>
    </location>
</feature>
<dbReference type="InterPro" id="IPR036770">
    <property type="entry name" value="Ankyrin_rpt-contain_sf"/>
</dbReference>
<feature type="compositionally biased region" description="Polar residues" evidence="7">
    <location>
        <begin position="2298"/>
        <end position="2316"/>
    </location>
</feature>
<dbReference type="PANTHER" id="PTHR10336:SF6">
    <property type="entry name" value="1-PHOSPHATIDYLINOSITOL 4,5-BISPHOSPHATE PHOSPHODIESTERASE EPSILON-1"/>
    <property type="match status" value="1"/>
</dbReference>
<dbReference type="SUPFAM" id="SSF48403">
    <property type="entry name" value="Ankyrin repeat"/>
    <property type="match status" value="1"/>
</dbReference>
<dbReference type="PROSITE" id="PS50009">
    <property type="entry name" value="RASGEF_CAT"/>
    <property type="match status" value="1"/>
</dbReference>
<accession>A0A2A6D1U3</accession>
<evidence type="ECO:0000256" key="3">
    <source>
        <dbReference type="ARBA" id="ARBA00022963"/>
    </source>
</evidence>
<dbReference type="Gene3D" id="2.60.40.150">
    <property type="entry name" value="C2 domain"/>
    <property type="match status" value="1"/>
</dbReference>
<feature type="compositionally biased region" description="Low complexity" evidence="7">
    <location>
        <begin position="2400"/>
        <end position="2410"/>
    </location>
</feature>
<dbReference type="SMART" id="SM00147">
    <property type="entry name" value="RasGEF"/>
    <property type="match status" value="1"/>
</dbReference>
<feature type="compositionally biased region" description="Low complexity" evidence="7">
    <location>
        <begin position="366"/>
        <end position="388"/>
    </location>
</feature>
<keyword evidence="9" id="KW-1185">Reference proteome</keyword>
<dbReference type="PROSITE" id="PS50200">
    <property type="entry name" value="RA"/>
    <property type="match status" value="2"/>
</dbReference>
<dbReference type="SMART" id="SM00314">
    <property type="entry name" value="RA"/>
    <property type="match status" value="2"/>
</dbReference>
<dbReference type="SUPFAM" id="SSF54236">
    <property type="entry name" value="Ubiquitin-like"/>
    <property type="match status" value="2"/>
</dbReference>
<dbReference type="Pfam" id="PF00388">
    <property type="entry name" value="PI-PLC-X"/>
    <property type="match status" value="1"/>
</dbReference>
<dbReference type="SUPFAM" id="SSF47473">
    <property type="entry name" value="EF-hand"/>
    <property type="match status" value="1"/>
</dbReference>
<proteinExistence type="predicted"/>
<feature type="compositionally biased region" description="Polar residues" evidence="7">
    <location>
        <begin position="1005"/>
        <end position="1014"/>
    </location>
</feature>
<feature type="compositionally biased region" description="Low complexity" evidence="7">
    <location>
        <begin position="1055"/>
        <end position="1071"/>
    </location>
</feature>
<dbReference type="InterPro" id="IPR000909">
    <property type="entry name" value="PLipase_C_PInositol-sp_X_dom"/>
</dbReference>
<dbReference type="Pfam" id="PF00617">
    <property type="entry name" value="RasGEF"/>
    <property type="match status" value="1"/>
</dbReference>
<dbReference type="PROSITE" id="PS50088">
    <property type="entry name" value="ANK_REPEAT"/>
    <property type="match status" value="2"/>
</dbReference>
<keyword evidence="5" id="KW-0807">Transducer</keyword>
<feature type="compositionally biased region" description="Low complexity" evidence="7">
    <location>
        <begin position="2450"/>
        <end position="2461"/>
    </location>
</feature>
<dbReference type="SUPFAM" id="SSF49562">
    <property type="entry name" value="C2 domain (Calcium/lipid-binding domain, CaLB)"/>
    <property type="match status" value="1"/>
</dbReference>
<dbReference type="FunFam" id="2.60.40.150:FF:000183">
    <property type="entry name" value="Phosphoinositide phospholipase C"/>
    <property type="match status" value="1"/>
</dbReference>
<name>A0A2A6D1U3_PRIPA</name>
<dbReference type="SMART" id="SM00248">
    <property type="entry name" value="ANK"/>
    <property type="match status" value="4"/>
</dbReference>
<feature type="compositionally biased region" description="Polar residues" evidence="7">
    <location>
        <begin position="854"/>
        <end position="871"/>
    </location>
</feature>
<dbReference type="InterPro" id="IPR011992">
    <property type="entry name" value="EF-hand-dom_pair"/>
</dbReference>
<dbReference type="PANTHER" id="PTHR10336">
    <property type="entry name" value="PHOSPHOINOSITIDE-SPECIFIC PHOSPHOLIPASE C FAMILY PROTEIN"/>
    <property type="match status" value="1"/>
</dbReference>
<feature type="compositionally biased region" description="Low complexity" evidence="7">
    <location>
        <begin position="2999"/>
        <end position="3020"/>
    </location>
</feature>
<feature type="region of interest" description="Disordered" evidence="7">
    <location>
        <begin position="2509"/>
        <end position="2531"/>
    </location>
</feature>
<dbReference type="SUPFAM" id="SSF51695">
    <property type="entry name" value="PLC-like phosphodiesterases"/>
    <property type="match status" value="1"/>
</dbReference>
<dbReference type="Pfam" id="PF00023">
    <property type="entry name" value="Ank"/>
    <property type="match status" value="1"/>
</dbReference>
<evidence type="ECO:0000256" key="2">
    <source>
        <dbReference type="ARBA" id="ARBA00022801"/>
    </source>
</evidence>
<gene>
    <name evidence="8" type="primary">WBGene00110242</name>
</gene>
<dbReference type="PROSITE" id="PS50297">
    <property type="entry name" value="ANK_REP_REGION"/>
    <property type="match status" value="2"/>
</dbReference>
<dbReference type="EnsemblMetazoa" id="PPA20688.1">
    <property type="protein sequence ID" value="PPA20688.1"/>
    <property type="gene ID" value="WBGene00110242"/>
</dbReference>
<dbReference type="GO" id="GO:0004435">
    <property type="term" value="F:phosphatidylinositol-4,5-bisphosphate phospholipase C activity"/>
    <property type="evidence" value="ECO:0000318"/>
    <property type="project" value="GO_Central"/>
</dbReference>
<feature type="compositionally biased region" description="Polar residues" evidence="7">
    <location>
        <begin position="2837"/>
        <end position="2847"/>
    </location>
</feature>
<dbReference type="CDD" id="cd00275">
    <property type="entry name" value="C2_PLC_like"/>
    <property type="match status" value="1"/>
</dbReference>
<dbReference type="FunFam" id="3.10.20.90:FF:000512">
    <property type="entry name" value="Phosphoinositide phospholipase C"/>
    <property type="match status" value="1"/>
</dbReference>
<keyword evidence="2 6" id="KW-0378">Hydrolase</keyword>
<dbReference type="PROSITE" id="PS50007">
    <property type="entry name" value="PIPLC_X_DOMAIN"/>
    <property type="match status" value="1"/>
</dbReference>
<organism evidence="8 9">
    <name type="scientific">Pristionchus pacificus</name>
    <name type="common">Parasitic nematode worm</name>
    <dbReference type="NCBI Taxonomy" id="54126"/>
    <lineage>
        <taxon>Eukaryota</taxon>
        <taxon>Metazoa</taxon>
        <taxon>Ecdysozoa</taxon>
        <taxon>Nematoda</taxon>
        <taxon>Chromadorea</taxon>
        <taxon>Rhabditida</taxon>
        <taxon>Rhabditina</taxon>
        <taxon>Diplogasteromorpha</taxon>
        <taxon>Diplogasteroidea</taxon>
        <taxon>Neodiplogasteridae</taxon>
        <taxon>Pristionchus</taxon>
    </lineage>
</organism>
<dbReference type="PROSITE" id="PS50008">
    <property type="entry name" value="PIPLC_Y_DOMAIN"/>
    <property type="match status" value="1"/>
</dbReference>
<feature type="region of interest" description="Disordered" evidence="7">
    <location>
        <begin position="2829"/>
        <end position="2923"/>
    </location>
</feature>